<feature type="domain" description="Helix-turn-helix" evidence="1">
    <location>
        <begin position="33"/>
        <end position="73"/>
    </location>
</feature>
<organism evidence="2 3">
    <name type="scientific">Paraburkholderia humisilvae</name>
    <dbReference type="NCBI Taxonomy" id="627669"/>
    <lineage>
        <taxon>Bacteria</taxon>
        <taxon>Pseudomonadati</taxon>
        <taxon>Pseudomonadota</taxon>
        <taxon>Betaproteobacteria</taxon>
        <taxon>Burkholderiales</taxon>
        <taxon>Burkholderiaceae</taxon>
        <taxon>Paraburkholderia</taxon>
    </lineage>
</organism>
<evidence type="ECO:0000259" key="1">
    <source>
        <dbReference type="Pfam" id="PF12728"/>
    </source>
</evidence>
<proteinExistence type="predicted"/>
<gene>
    <name evidence="2" type="ORF">LMG29542_00204</name>
</gene>
<dbReference type="Proteomes" id="UP000494363">
    <property type="component" value="Unassembled WGS sequence"/>
</dbReference>
<dbReference type="Pfam" id="PF12728">
    <property type="entry name" value="HTH_17"/>
    <property type="match status" value="1"/>
</dbReference>
<sequence length="81" mass="9052">MTNTEASSVAILAAASKAVELYAMRHPRPCHVTQQQAAQMLGLHRNTIRRFLDAGRLRLNRCGLIPTEQVDALLSVENLRR</sequence>
<accession>A0A6J5CZM6</accession>
<protein>
    <recommendedName>
        <fullName evidence="1">Helix-turn-helix domain-containing protein</fullName>
    </recommendedName>
</protein>
<reference evidence="2 3" key="1">
    <citation type="submission" date="2020-04" db="EMBL/GenBank/DDBJ databases">
        <authorList>
            <person name="De Canck E."/>
        </authorList>
    </citation>
    <scope>NUCLEOTIDE SEQUENCE [LARGE SCALE GENOMIC DNA]</scope>
    <source>
        <strain evidence="2 3">LMG 29542</strain>
    </source>
</reference>
<name>A0A6J5CZM6_9BURK</name>
<dbReference type="EMBL" id="CADIKH010000001">
    <property type="protein sequence ID" value="CAB3746412.1"/>
    <property type="molecule type" value="Genomic_DNA"/>
</dbReference>
<dbReference type="InterPro" id="IPR041657">
    <property type="entry name" value="HTH_17"/>
</dbReference>
<dbReference type="AlphaFoldDB" id="A0A6J5CZM6"/>
<keyword evidence="3" id="KW-1185">Reference proteome</keyword>
<evidence type="ECO:0000313" key="2">
    <source>
        <dbReference type="EMBL" id="CAB3746412.1"/>
    </source>
</evidence>
<evidence type="ECO:0000313" key="3">
    <source>
        <dbReference type="Proteomes" id="UP000494363"/>
    </source>
</evidence>